<proteinExistence type="inferred from homology"/>
<dbReference type="AlphaFoldDB" id="A0A8T0IF00"/>
<feature type="compositionally biased region" description="Polar residues" evidence="7">
    <location>
        <begin position="42"/>
        <end position="60"/>
    </location>
</feature>
<reference evidence="9" key="1">
    <citation type="submission" date="2020-06" db="EMBL/GenBank/DDBJ databases">
        <title>WGS assembly of Ceratodon purpureus strain R40.</title>
        <authorList>
            <person name="Carey S.B."/>
            <person name="Jenkins J."/>
            <person name="Shu S."/>
            <person name="Lovell J.T."/>
            <person name="Sreedasyam A."/>
            <person name="Maumus F."/>
            <person name="Tiley G.P."/>
            <person name="Fernandez-Pozo N."/>
            <person name="Barry K."/>
            <person name="Chen C."/>
            <person name="Wang M."/>
            <person name="Lipzen A."/>
            <person name="Daum C."/>
            <person name="Saski C.A."/>
            <person name="Payton A.C."/>
            <person name="Mcbreen J.C."/>
            <person name="Conrad R.E."/>
            <person name="Kollar L.M."/>
            <person name="Olsson S."/>
            <person name="Huttunen S."/>
            <person name="Landis J.B."/>
            <person name="Wickett N.J."/>
            <person name="Johnson M.G."/>
            <person name="Rensing S.A."/>
            <person name="Grimwood J."/>
            <person name="Schmutz J."/>
            <person name="Mcdaniel S.F."/>
        </authorList>
    </citation>
    <scope>NUCLEOTIDE SEQUENCE</scope>
    <source>
        <strain evidence="9">R40</strain>
    </source>
</reference>
<keyword evidence="2 5" id="KW-0378">Hydrolase</keyword>
<accession>A0A8T0IF00</accession>
<dbReference type="OrthoDB" id="1922803at2759"/>
<dbReference type="SUPFAM" id="SSF52151">
    <property type="entry name" value="FabD/lysophospholipase-like"/>
    <property type="match status" value="1"/>
</dbReference>
<feature type="active site" description="Proton acceptor" evidence="5">
    <location>
        <position position="369"/>
    </location>
</feature>
<keyword evidence="3 5" id="KW-0442">Lipid degradation</keyword>
<dbReference type="InterPro" id="IPR002641">
    <property type="entry name" value="PNPLA_dom"/>
</dbReference>
<feature type="compositionally biased region" description="Polar residues" evidence="7">
    <location>
        <begin position="92"/>
        <end position="111"/>
    </location>
</feature>
<feature type="domain" description="PNPLA" evidence="8">
    <location>
        <begin position="176"/>
        <end position="382"/>
    </location>
</feature>
<dbReference type="EMBL" id="CM026424">
    <property type="protein sequence ID" value="KAG0581083.1"/>
    <property type="molecule type" value="Genomic_DNA"/>
</dbReference>
<dbReference type="InterPro" id="IPR016035">
    <property type="entry name" value="Acyl_Trfase/lysoPLipase"/>
</dbReference>
<feature type="compositionally biased region" description="Polar residues" evidence="7">
    <location>
        <begin position="17"/>
        <end position="28"/>
    </location>
</feature>
<dbReference type="Proteomes" id="UP000822688">
    <property type="component" value="Chromosome 4"/>
</dbReference>
<gene>
    <name evidence="9" type="ORF">KC19_4G223500</name>
</gene>
<keyword evidence="10" id="KW-1185">Reference proteome</keyword>
<dbReference type="Pfam" id="PF01734">
    <property type="entry name" value="Patatin"/>
    <property type="match status" value="1"/>
</dbReference>
<name>A0A8T0IF00_CERPU</name>
<feature type="region of interest" description="Disordered" evidence="7">
    <location>
        <begin position="83"/>
        <end position="111"/>
    </location>
</feature>
<evidence type="ECO:0000313" key="10">
    <source>
        <dbReference type="Proteomes" id="UP000822688"/>
    </source>
</evidence>
<dbReference type="PROSITE" id="PS51635">
    <property type="entry name" value="PNPLA"/>
    <property type="match status" value="1"/>
</dbReference>
<organism evidence="9 10">
    <name type="scientific">Ceratodon purpureus</name>
    <name type="common">Fire moss</name>
    <name type="synonym">Dicranum purpureum</name>
    <dbReference type="NCBI Taxonomy" id="3225"/>
    <lineage>
        <taxon>Eukaryota</taxon>
        <taxon>Viridiplantae</taxon>
        <taxon>Streptophyta</taxon>
        <taxon>Embryophyta</taxon>
        <taxon>Bryophyta</taxon>
        <taxon>Bryophytina</taxon>
        <taxon>Bryopsida</taxon>
        <taxon>Dicranidae</taxon>
        <taxon>Pseudoditrichales</taxon>
        <taxon>Ditrichaceae</taxon>
        <taxon>Ceratodon</taxon>
    </lineage>
</organism>
<evidence type="ECO:0000256" key="2">
    <source>
        <dbReference type="ARBA" id="ARBA00022801"/>
    </source>
</evidence>
<evidence type="ECO:0000256" key="1">
    <source>
        <dbReference type="ARBA" id="ARBA00010240"/>
    </source>
</evidence>
<dbReference type="Gene3D" id="3.40.1090.10">
    <property type="entry name" value="Cytosolic phospholipase A2 catalytic domain"/>
    <property type="match status" value="1"/>
</dbReference>
<dbReference type="GO" id="GO:0016042">
    <property type="term" value="P:lipid catabolic process"/>
    <property type="evidence" value="ECO:0007669"/>
    <property type="project" value="UniProtKB-UniRule"/>
</dbReference>
<protein>
    <recommendedName>
        <fullName evidence="6">Patatin</fullName>
        <ecNumber evidence="6">3.1.1.-</ecNumber>
    </recommendedName>
</protein>
<feature type="region of interest" description="Disordered" evidence="7">
    <location>
        <begin position="1"/>
        <end position="65"/>
    </location>
</feature>
<dbReference type="EC" id="3.1.1.-" evidence="6"/>
<feature type="short sequence motif" description="GXGXXG" evidence="5">
    <location>
        <begin position="180"/>
        <end position="185"/>
    </location>
</feature>
<evidence type="ECO:0000259" key="8">
    <source>
        <dbReference type="PROSITE" id="PS51635"/>
    </source>
</evidence>
<evidence type="ECO:0000256" key="6">
    <source>
        <dbReference type="RuleBase" id="RU361262"/>
    </source>
</evidence>
<comment type="function">
    <text evidence="6">Lipolytic acyl hydrolase (LAH).</text>
</comment>
<dbReference type="PANTHER" id="PTHR32241">
    <property type="entry name" value="PATATIN-LIKE PROTEIN 6"/>
    <property type="match status" value="1"/>
</dbReference>
<comment type="similarity">
    <text evidence="1 6">Belongs to the patatin family.</text>
</comment>
<dbReference type="PANTHER" id="PTHR32241:SF22">
    <property type="entry name" value="PATATIN"/>
    <property type="match status" value="1"/>
</dbReference>
<evidence type="ECO:0000256" key="3">
    <source>
        <dbReference type="ARBA" id="ARBA00022963"/>
    </source>
</evidence>
<dbReference type="GO" id="GO:0016787">
    <property type="term" value="F:hydrolase activity"/>
    <property type="evidence" value="ECO:0007669"/>
    <property type="project" value="UniProtKB-UniRule"/>
</dbReference>
<evidence type="ECO:0000313" key="9">
    <source>
        <dbReference type="EMBL" id="KAG0581083.1"/>
    </source>
</evidence>
<comment type="caution">
    <text evidence="9">The sequence shown here is derived from an EMBL/GenBank/DDBJ whole genome shotgun (WGS) entry which is preliminary data.</text>
</comment>
<feature type="active site" description="Nucleophile" evidence="5">
    <location>
        <position position="221"/>
    </location>
</feature>
<feature type="short sequence motif" description="DGA/G" evidence="5">
    <location>
        <begin position="369"/>
        <end position="371"/>
    </location>
</feature>
<keyword evidence="4 5" id="KW-0443">Lipid metabolism</keyword>
<feature type="short sequence motif" description="GXSXG" evidence="5">
    <location>
        <begin position="219"/>
        <end position="223"/>
    </location>
</feature>
<evidence type="ECO:0000256" key="5">
    <source>
        <dbReference type="PROSITE-ProRule" id="PRU01161"/>
    </source>
</evidence>
<evidence type="ECO:0000256" key="4">
    <source>
        <dbReference type="ARBA" id="ARBA00023098"/>
    </source>
</evidence>
<comment type="domain">
    <text evidence="6">The nitrogen atoms of the two glycine residues in the GGXR motif define the oxyanion hole, and stabilize the oxyanion that forms during the nucleophilic attack by the catalytic serine during substrate cleavage.</text>
</comment>
<evidence type="ECO:0000256" key="7">
    <source>
        <dbReference type="SAM" id="MobiDB-lite"/>
    </source>
</evidence>
<sequence>MLGRKEAPVLENEGSRAGSTERMSTNMGDMNGPDVATRDSKSSGNSEESQDANPRLQSATDSRRANFMAASVTSPKLYHTSSIQEGGELEESSNTTASFDRNTSGIAQNDDTVARLPSLDFSEGRAPNFKLGVDRSVPADPGPMGAPASLQGWNSDLLDLPVGQGGPPNKRKLCVLSLDGGGMRGLIAARILSHLEKILQEKVGGGKVKLCDYFDLLAGSSTGAVLATMLVTPDANGDPTFTAEGCCEFYKKNGSFIFQPRWYDPFHGSVRQLYRPKYSARRFEDLLKKYTFVKGKFLTLLDTIKPLVVTSFDISQATPFFFVRQAAQKDPSRNFKLWEVCRATAAAPTYFPPAYVQSEDGKVSGTLIDGGAVQNNPALVATTHAMSNNEEFPFVSSLEDVLILSIGAGQMDKKHELDKARKWGMTKWVRPIMDIMMDGSADTVDYQLAAAYAGNNCSENYLRIQLSGLPNKTSVMDCTTQKNIQDLITISDDLIKQKAIMRNSYGEKVVLDQTNEERLSWFADQLIIQKKLREEGPQDPHFSQHPMPKYVKEDIGPAGRLVSPLFAHLFEHKKQADLGEHADKARSFRF</sequence>